<dbReference type="InterPro" id="IPR028082">
    <property type="entry name" value="Peripla_BP_I"/>
</dbReference>
<dbReference type="PROSITE" id="PS00356">
    <property type="entry name" value="HTH_LACI_1"/>
    <property type="match status" value="1"/>
</dbReference>
<dbReference type="Gene3D" id="3.40.50.2300">
    <property type="match status" value="2"/>
</dbReference>
<evidence type="ECO:0000313" key="5">
    <source>
        <dbReference type="EMBL" id="MFC5447869.1"/>
    </source>
</evidence>
<dbReference type="RefSeq" id="WP_270885896.1">
    <property type="nucleotide sequence ID" value="NZ_JAQFVF010000092.1"/>
</dbReference>
<keyword evidence="6" id="KW-1185">Reference proteome</keyword>
<comment type="caution">
    <text evidence="5">The sequence shown here is derived from an EMBL/GenBank/DDBJ whole genome shotgun (WGS) entry which is preliminary data.</text>
</comment>
<dbReference type="EMBL" id="JBHSMJ010000009">
    <property type="protein sequence ID" value="MFC5447869.1"/>
    <property type="molecule type" value="Genomic_DNA"/>
</dbReference>
<evidence type="ECO:0000313" key="6">
    <source>
        <dbReference type="Proteomes" id="UP001596044"/>
    </source>
</evidence>
<name>A0ABW0K3N3_9BACL</name>
<dbReference type="PROSITE" id="PS50932">
    <property type="entry name" value="HTH_LACI_2"/>
    <property type="match status" value="1"/>
</dbReference>
<evidence type="ECO:0000256" key="1">
    <source>
        <dbReference type="ARBA" id="ARBA00023015"/>
    </source>
</evidence>
<protein>
    <submittedName>
        <fullName evidence="5">LacI family DNA-binding transcriptional regulator</fullName>
    </submittedName>
</protein>
<accession>A0ABW0K3N3</accession>
<dbReference type="Proteomes" id="UP001596044">
    <property type="component" value="Unassembled WGS sequence"/>
</dbReference>
<sequence>MSKPKQVTIVDVAEAAGVSIATVSNVLNRGGIRSSKETIRKVEQAAERLGYRRNTMAAGLSRKKTYELGLIVPGLNGYYGLLAEHLQVEAHNAGYHLSVFSSGGFDPEIERRNLEVLLQRRVDGLICHGLAMGFESTRSIVNSGTPLVLINGWDWPEDIAIGAVNLGFATASEQSVKLLADGGCKKIIYVGSKKAKAVDEQRRIGFLRGVELVGTGIDYDLTDIKEIEVEAFIHNLHGSLTPPVGLVAFDDHIALRLLSAAMKMGIDIPNDLKIVGINNDYIAQHSYPGLTSWDIPYTYQAKKAIGKLLRKLQNSAEQKLAADQEKESLDEAREIDVPLTLIERQSTKTL</sequence>
<proteinExistence type="predicted"/>
<organism evidence="5 6">
    <name type="scientific">Paenibacillus aestuarii</name>
    <dbReference type="NCBI Taxonomy" id="516965"/>
    <lineage>
        <taxon>Bacteria</taxon>
        <taxon>Bacillati</taxon>
        <taxon>Bacillota</taxon>
        <taxon>Bacilli</taxon>
        <taxon>Bacillales</taxon>
        <taxon>Paenibacillaceae</taxon>
        <taxon>Paenibacillus</taxon>
    </lineage>
</organism>
<dbReference type="SUPFAM" id="SSF53822">
    <property type="entry name" value="Periplasmic binding protein-like I"/>
    <property type="match status" value="1"/>
</dbReference>
<dbReference type="InterPro" id="IPR046335">
    <property type="entry name" value="LacI/GalR-like_sensor"/>
</dbReference>
<dbReference type="InterPro" id="IPR010982">
    <property type="entry name" value="Lambda_DNA-bd_dom_sf"/>
</dbReference>
<evidence type="ECO:0000259" key="4">
    <source>
        <dbReference type="PROSITE" id="PS50932"/>
    </source>
</evidence>
<dbReference type="InterPro" id="IPR000843">
    <property type="entry name" value="HTH_LacI"/>
</dbReference>
<dbReference type="CDD" id="cd06267">
    <property type="entry name" value="PBP1_LacI_sugar_binding-like"/>
    <property type="match status" value="1"/>
</dbReference>
<dbReference type="PRINTS" id="PR00036">
    <property type="entry name" value="HTHLACI"/>
</dbReference>
<dbReference type="Pfam" id="PF13377">
    <property type="entry name" value="Peripla_BP_3"/>
    <property type="match status" value="1"/>
</dbReference>
<feature type="domain" description="HTH lacI-type" evidence="4">
    <location>
        <begin position="7"/>
        <end position="62"/>
    </location>
</feature>
<evidence type="ECO:0000256" key="2">
    <source>
        <dbReference type="ARBA" id="ARBA00023125"/>
    </source>
</evidence>
<dbReference type="PANTHER" id="PTHR30146:SF109">
    <property type="entry name" value="HTH-TYPE TRANSCRIPTIONAL REGULATOR GALS"/>
    <property type="match status" value="1"/>
</dbReference>
<dbReference type="CDD" id="cd01392">
    <property type="entry name" value="HTH_LacI"/>
    <property type="match status" value="1"/>
</dbReference>
<dbReference type="GO" id="GO:0003677">
    <property type="term" value="F:DNA binding"/>
    <property type="evidence" value="ECO:0007669"/>
    <property type="project" value="UniProtKB-KW"/>
</dbReference>
<dbReference type="SMART" id="SM00354">
    <property type="entry name" value="HTH_LACI"/>
    <property type="match status" value="1"/>
</dbReference>
<gene>
    <name evidence="5" type="ORF">ACFPOG_06340</name>
</gene>
<keyword evidence="3" id="KW-0804">Transcription</keyword>
<keyword evidence="1" id="KW-0805">Transcription regulation</keyword>
<reference evidence="6" key="1">
    <citation type="journal article" date="2019" name="Int. J. Syst. Evol. Microbiol.">
        <title>The Global Catalogue of Microorganisms (GCM) 10K type strain sequencing project: providing services to taxonomists for standard genome sequencing and annotation.</title>
        <authorList>
            <consortium name="The Broad Institute Genomics Platform"/>
            <consortium name="The Broad Institute Genome Sequencing Center for Infectious Disease"/>
            <person name="Wu L."/>
            <person name="Ma J."/>
        </authorList>
    </citation>
    <scope>NUCLEOTIDE SEQUENCE [LARGE SCALE GENOMIC DNA]</scope>
    <source>
        <strain evidence="6">KACC 11904</strain>
    </source>
</reference>
<dbReference type="Gene3D" id="1.10.260.40">
    <property type="entry name" value="lambda repressor-like DNA-binding domains"/>
    <property type="match status" value="1"/>
</dbReference>
<dbReference type="Pfam" id="PF00356">
    <property type="entry name" value="LacI"/>
    <property type="match status" value="1"/>
</dbReference>
<dbReference type="SUPFAM" id="SSF47413">
    <property type="entry name" value="lambda repressor-like DNA-binding domains"/>
    <property type="match status" value="1"/>
</dbReference>
<evidence type="ECO:0000256" key="3">
    <source>
        <dbReference type="ARBA" id="ARBA00023163"/>
    </source>
</evidence>
<dbReference type="PANTHER" id="PTHR30146">
    <property type="entry name" value="LACI-RELATED TRANSCRIPTIONAL REPRESSOR"/>
    <property type="match status" value="1"/>
</dbReference>
<keyword evidence="2 5" id="KW-0238">DNA-binding</keyword>